<feature type="domain" description="BTB" evidence="10">
    <location>
        <begin position="33"/>
        <end position="98"/>
    </location>
</feature>
<dbReference type="GO" id="GO:0045467">
    <property type="term" value="P:R7 cell development"/>
    <property type="evidence" value="ECO:0007669"/>
    <property type="project" value="UniProtKB-ARBA"/>
</dbReference>
<dbReference type="GO" id="GO:0048813">
    <property type="term" value="P:dendrite morphogenesis"/>
    <property type="evidence" value="ECO:0007669"/>
    <property type="project" value="UniProtKB-ARBA"/>
</dbReference>
<keyword evidence="12" id="KW-1185">Reference proteome</keyword>
<dbReference type="SMART" id="SM00225">
    <property type="entry name" value="BTB"/>
    <property type="match status" value="1"/>
</dbReference>
<dbReference type="EMBL" id="CVRI01000006">
    <property type="protein sequence ID" value="CRK88315.1"/>
    <property type="molecule type" value="Genomic_DNA"/>
</dbReference>
<reference evidence="11 12" key="1">
    <citation type="submission" date="2015-04" db="EMBL/GenBank/DDBJ databases">
        <authorList>
            <person name="Syromyatnikov M.Y."/>
            <person name="Popov V.N."/>
        </authorList>
    </citation>
    <scope>NUCLEOTIDE SEQUENCE [LARGE SCALE GENOMIC DNA]</scope>
</reference>
<evidence type="ECO:0000256" key="2">
    <source>
        <dbReference type="ARBA" id="ARBA00022473"/>
    </source>
</evidence>
<dbReference type="GO" id="GO:0005634">
    <property type="term" value="C:nucleus"/>
    <property type="evidence" value="ECO:0007669"/>
    <property type="project" value="UniProtKB-SubCell"/>
</dbReference>
<evidence type="ECO:0000256" key="6">
    <source>
        <dbReference type="ARBA" id="ARBA00023163"/>
    </source>
</evidence>
<keyword evidence="6" id="KW-0804">Transcription</keyword>
<feature type="compositionally biased region" description="Polar residues" evidence="9">
    <location>
        <begin position="326"/>
        <end position="337"/>
    </location>
</feature>
<dbReference type="CDD" id="cd18315">
    <property type="entry name" value="BTB_POZ_BAB-like"/>
    <property type="match status" value="1"/>
</dbReference>
<keyword evidence="4" id="KW-0524">Neurogenesis</keyword>
<dbReference type="STRING" id="568069.A0A1J1HK65"/>
<dbReference type="Gene3D" id="3.30.710.10">
    <property type="entry name" value="Potassium Channel Kv1.1, Chain A"/>
    <property type="match status" value="1"/>
</dbReference>
<dbReference type="GO" id="GO:0006357">
    <property type="term" value="P:regulation of transcription by RNA polymerase II"/>
    <property type="evidence" value="ECO:0007669"/>
    <property type="project" value="TreeGrafter"/>
</dbReference>
<evidence type="ECO:0000256" key="8">
    <source>
        <dbReference type="ARBA" id="ARBA00037382"/>
    </source>
</evidence>
<evidence type="ECO:0000256" key="1">
    <source>
        <dbReference type="ARBA" id="ARBA00004123"/>
    </source>
</evidence>
<dbReference type="GO" id="GO:0007464">
    <property type="term" value="P:R3/R4 cell fate commitment"/>
    <property type="evidence" value="ECO:0007669"/>
    <property type="project" value="UniProtKB-ARBA"/>
</dbReference>
<name>A0A1J1HK65_9DIPT</name>
<accession>A0A1J1HK65</accession>
<keyword evidence="7" id="KW-0539">Nucleus</keyword>
<keyword evidence="5" id="KW-0805">Transcription regulation</keyword>
<dbReference type="InterPro" id="IPR051095">
    <property type="entry name" value="Dros_DevTransReg"/>
</dbReference>
<evidence type="ECO:0000256" key="9">
    <source>
        <dbReference type="SAM" id="MobiDB-lite"/>
    </source>
</evidence>
<evidence type="ECO:0000256" key="3">
    <source>
        <dbReference type="ARBA" id="ARBA00022782"/>
    </source>
</evidence>
<dbReference type="OrthoDB" id="6482909at2759"/>
<evidence type="ECO:0000313" key="11">
    <source>
        <dbReference type="EMBL" id="CRK88315.1"/>
    </source>
</evidence>
<dbReference type="Pfam" id="PF00651">
    <property type="entry name" value="BTB"/>
    <property type="match status" value="1"/>
</dbReference>
<evidence type="ECO:0000256" key="7">
    <source>
        <dbReference type="ARBA" id="ARBA00023242"/>
    </source>
</evidence>
<organism evidence="11 12">
    <name type="scientific">Clunio marinus</name>
    <dbReference type="NCBI Taxonomy" id="568069"/>
    <lineage>
        <taxon>Eukaryota</taxon>
        <taxon>Metazoa</taxon>
        <taxon>Ecdysozoa</taxon>
        <taxon>Arthropoda</taxon>
        <taxon>Hexapoda</taxon>
        <taxon>Insecta</taxon>
        <taxon>Pterygota</taxon>
        <taxon>Neoptera</taxon>
        <taxon>Endopterygota</taxon>
        <taxon>Diptera</taxon>
        <taxon>Nematocera</taxon>
        <taxon>Chironomoidea</taxon>
        <taxon>Chironomidae</taxon>
        <taxon>Clunio</taxon>
    </lineage>
</organism>
<evidence type="ECO:0000256" key="5">
    <source>
        <dbReference type="ARBA" id="ARBA00023015"/>
    </source>
</evidence>
<comment type="subcellular location">
    <subcellularLocation>
        <location evidence="1">Nucleus</location>
    </subcellularLocation>
</comment>
<dbReference type="PANTHER" id="PTHR23110:SF111">
    <property type="entry name" value="LONGITUDINALS LACKING PROTEIN, ISOFORMS F_I_K_T"/>
    <property type="match status" value="1"/>
</dbReference>
<dbReference type="GO" id="GO:0035167">
    <property type="term" value="P:larval lymph gland hemopoiesis"/>
    <property type="evidence" value="ECO:0007669"/>
    <property type="project" value="UniProtKB-ARBA"/>
</dbReference>
<dbReference type="GO" id="GO:0007526">
    <property type="term" value="P:larval somatic muscle development"/>
    <property type="evidence" value="ECO:0007669"/>
    <property type="project" value="UniProtKB-ARBA"/>
</dbReference>
<dbReference type="SUPFAM" id="SSF54695">
    <property type="entry name" value="POZ domain"/>
    <property type="match status" value="1"/>
</dbReference>
<dbReference type="Proteomes" id="UP000183832">
    <property type="component" value="Unassembled WGS sequence"/>
</dbReference>
<gene>
    <name evidence="11" type="ORF">CLUMA_CG002094</name>
</gene>
<evidence type="ECO:0000259" key="10">
    <source>
        <dbReference type="PROSITE" id="PS50097"/>
    </source>
</evidence>
<sequence length="417" mass="46476">MATAHQTCNVKCESYTNSIVPRIYNHLIQGSYGDCVLSAEGKFIRCHKIILSISSEYFEKVFSASLKERPTIIVLGVKFIDLCLLLDFAYLGQAQVPNDRLDDFLKAGEMLQIRGIKEGRIHFITNQVHAVQPTDSNRSFDPTISSTEDNFIDQQQQQSVPNRAKEEDDAGLNDVSEIMKMLLENNPDLDVSSVLPEQTKLIPLSDAQNTTPNITPVSNSMTIELIDPMQIVKLPTKPSAEKKRSITINKKIKLSCKFCGRVLSTQGRIMKHENECNDNPNRATVNCELCHLELKPSSLTHHKNVKHGIKKSNGSVASDDGGTLSPDPQSFNAPSNHNLNSNDCPIKNLLLMQNPVESLPLHKSPKKVKFNINSLNDLSIKTSKLEQQTNSETSEGLETKSNFLKDEIEAIEIDPLE</sequence>
<dbReference type="InterPro" id="IPR011333">
    <property type="entry name" value="SKP1/BTB/POZ_sf"/>
</dbReference>
<dbReference type="InterPro" id="IPR000210">
    <property type="entry name" value="BTB/POZ_dom"/>
</dbReference>
<proteinExistence type="predicted"/>
<evidence type="ECO:0000256" key="4">
    <source>
        <dbReference type="ARBA" id="ARBA00022902"/>
    </source>
</evidence>
<dbReference type="GO" id="GO:0045476">
    <property type="term" value="P:nurse cell apoptotic process"/>
    <property type="evidence" value="ECO:0007669"/>
    <property type="project" value="UniProtKB-ARBA"/>
</dbReference>
<keyword evidence="3" id="KW-0221">Differentiation</keyword>
<protein>
    <submittedName>
        <fullName evidence="11">CLUMA_CG002094, isoform A</fullName>
    </submittedName>
</protein>
<comment type="function">
    <text evidence="8">Putative transcription factor required for axon growth and guidance in the central and peripheral nervous systems. Repels CNS axons away from the midline by promoting the expression of the midline repellent sli and its receptor robo.</text>
</comment>
<keyword evidence="2" id="KW-0217">Developmental protein</keyword>
<feature type="region of interest" description="Disordered" evidence="9">
    <location>
        <begin position="309"/>
        <end position="337"/>
    </location>
</feature>
<dbReference type="GO" id="GO:0008406">
    <property type="term" value="P:gonad development"/>
    <property type="evidence" value="ECO:0007669"/>
    <property type="project" value="UniProtKB-ARBA"/>
</dbReference>
<dbReference type="AlphaFoldDB" id="A0A1J1HK65"/>
<dbReference type="PANTHER" id="PTHR23110">
    <property type="entry name" value="BTB DOMAIN TRANSCRIPTION FACTOR"/>
    <property type="match status" value="1"/>
</dbReference>
<evidence type="ECO:0000313" key="12">
    <source>
        <dbReference type="Proteomes" id="UP000183832"/>
    </source>
</evidence>
<dbReference type="GO" id="GO:0016199">
    <property type="term" value="P:axon midline choice point recognition"/>
    <property type="evidence" value="ECO:0007669"/>
    <property type="project" value="UniProtKB-ARBA"/>
</dbReference>
<dbReference type="PROSITE" id="PS50097">
    <property type="entry name" value="BTB"/>
    <property type="match status" value="1"/>
</dbReference>